<dbReference type="KEGG" id="halt:IM660_08725"/>
<accession>A0A7M1SZA2</accession>
<reference evidence="2 3" key="1">
    <citation type="submission" date="2020-10" db="EMBL/GenBank/DDBJ databases">
        <title>Haloactinobacterium sp. RN3S43, a bacterium isolated from saline soil.</title>
        <authorList>
            <person name="Sun J.-Q."/>
        </authorList>
    </citation>
    <scope>NUCLEOTIDE SEQUENCE [LARGE SCALE GENOMIC DNA]</scope>
    <source>
        <strain evidence="2 3">RN3S43</strain>
    </source>
</reference>
<feature type="transmembrane region" description="Helical" evidence="1">
    <location>
        <begin position="104"/>
        <end position="128"/>
    </location>
</feature>
<evidence type="ECO:0000313" key="2">
    <source>
        <dbReference type="EMBL" id="QOR72294.1"/>
    </source>
</evidence>
<dbReference type="InterPro" id="IPR046291">
    <property type="entry name" value="DUF6328"/>
</dbReference>
<gene>
    <name evidence="2" type="ORF">IM660_08725</name>
</gene>
<keyword evidence="1" id="KW-0472">Membrane</keyword>
<dbReference type="AlphaFoldDB" id="A0A7M1SZA2"/>
<sequence>MSTEPQSEGGRHESAEQRADRNWDELMQELRVTQTGTQILTGFLLTLPFQQRFTELRSDQVTVYLCLVVLGLATTALAVAPVSIHRMLFQRRRKPQIVRLANRLAKVALATLAALVVGIALFVFDVVIGRSAGVIAALVALVLAGVLWAALPLWVRGRPSR</sequence>
<keyword evidence="3" id="KW-1185">Reference proteome</keyword>
<keyword evidence="1" id="KW-0812">Transmembrane</keyword>
<dbReference type="EMBL" id="CP063169">
    <property type="protein sequence ID" value="QOR72294.1"/>
    <property type="molecule type" value="Genomic_DNA"/>
</dbReference>
<evidence type="ECO:0000313" key="3">
    <source>
        <dbReference type="Proteomes" id="UP000593758"/>
    </source>
</evidence>
<keyword evidence="1" id="KW-1133">Transmembrane helix</keyword>
<proteinExistence type="predicted"/>
<dbReference type="Proteomes" id="UP000593758">
    <property type="component" value="Chromosome"/>
</dbReference>
<feature type="transmembrane region" description="Helical" evidence="1">
    <location>
        <begin position="61"/>
        <end position="84"/>
    </location>
</feature>
<dbReference type="RefSeq" id="WP_193498934.1">
    <property type="nucleotide sequence ID" value="NZ_CP063169.1"/>
</dbReference>
<name>A0A7M1SZA2_9MICO</name>
<organism evidence="2 3">
    <name type="scientific">Ruania alkalisoli</name>
    <dbReference type="NCBI Taxonomy" id="2779775"/>
    <lineage>
        <taxon>Bacteria</taxon>
        <taxon>Bacillati</taxon>
        <taxon>Actinomycetota</taxon>
        <taxon>Actinomycetes</taxon>
        <taxon>Micrococcales</taxon>
        <taxon>Ruaniaceae</taxon>
        <taxon>Ruania</taxon>
    </lineage>
</organism>
<feature type="transmembrane region" description="Helical" evidence="1">
    <location>
        <begin position="134"/>
        <end position="155"/>
    </location>
</feature>
<dbReference type="Pfam" id="PF19853">
    <property type="entry name" value="DUF6328"/>
    <property type="match status" value="1"/>
</dbReference>
<protein>
    <submittedName>
        <fullName evidence="2">Sodium:proton antiporter</fullName>
    </submittedName>
</protein>
<evidence type="ECO:0000256" key="1">
    <source>
        <dbReference type="SAM" id="Phobius"/>
    </source>
</evidence>